<dbReference type="GO" id="GO:0006281">
    <property type="term" value="P:DNA repair"/>
    <property type="evidence" value="ECO:0007669"/>
    <property type="project" value="UniProtKB-UniRule"/>
</dbReference>
<evidence type="ECO:0000256" key="7">
    <source>
        <dbReference type="ARBA" id="ARBA00022801"/>
    </source>
</evidence>
<dbReference type="GO" id="GO:0005737">
    <property type="term" value="C:cytoplasm"/>
    <property type="evidence" value="ECO:0007669"/>
    <property type="project" value="UniProtKB-SubCell"/>
</dbReference>
<dbReference type="GO" id="GO:0000287">
    <property type="term" value="F:magnesium ion binding"/>
    <property type="evidence" value="ECO:0007669"/>
    <property type="project" value="UniProtKB-UniRule"/>
</dbReference>
<comment type="caution">
    <text evidence="15">The sequence shown here is derived from an EMBL/GenBank/DDBJ whole genome shotgun (WGS) entry which is preliminary data.</text>
</comment>
<evidence type="ECO:0000256" key="3">
    <source>
        <dbReference type="ARBA" id="ARBA00022722"/>
    </source>
</evidence>
<evidence type="ECO:0000256" key="2">
    <source>
        <dbReference type="ARBA" id="ARBA00022490"/>
    </source>
</evidence>
<dbReference type="HAMAP" id="MF_00130">
    <property type="entry name" value="RecU"/>
    <property type="match status" value="1"/>
</dbReference>
<evidence type="ECO:0000313" key="15">
    <source>
        <dbReference type="EMBL" id="KJY48935.1"/>
    </source>
</evidence>
<comment type="subcellular location">
    <subcellularLocation>
        <location evidence="1 13">Cytoplasm</location>
    </subcellularLocation>
</comment>
<dbReference type="GO" id="GO:0007059">
    <property type="term" value="P:chromosome segregation"/>
    <property type="evidence" value="ECO:0007669"/>
    <property type="project" value="UniProtKB-UniRule"/>
</dbReference>
<proteinExistence type="inferred from homology"/>
<dbReference type="Gene3D" id="3.40.1350.10">
    <property type="match status" value="1"/>
</dbReference>
<dbReference type="InterPro" id="IPR011335">
    <property type="entry name" value="Restrct_endonuc-II-like"/>
</dbReference>
<comment type="function">
    <text evidence="13">Endonuclease that resolves Holliday junction intermediates in genetic recombination. Cleaves mobile four-strand junctions by introducing symmetrical nicks in paired strands. Promotes annealing of linear ssDNA with homologous dsDNA. Required for DNA repair, homologous recombination and chromosome segregation.</text>
</comment>
<keyword evidence="3 13" id="KW-0540">Nuclease</keyword>
<feature type="binding site" evidence="13">
    <location>
        <position position="83"/>
    </location>
    <ligand>
        <name>Mg(2+)</name>
        <dbReference type="ChEBI" id="CHEBI:18420"/>
    </ligand>
</feature>
<name>A0A0F4KRC4_9LACO</name>
<evidence type="ECO:0000256" key="13">
    <source>
        <dbReference type="HAMAP-Rule" id="MF_00130"/>
    </source>
</evidence>
<dbReference type="NCBIfam" id="NF002584">
    <property type="entry name" value="PRK02234.1-5"/>
    <property type="match status" value="1"/>
</dbReference>
<feature type="binding site" evidence="13">
    <location>
        <position position="117"/>
    </location>
    <ligand>
        <name>Mg(2+)</name>
        <dbReference type="ChEBI" id="CHEBI:18420"/>
    </ligand>
</feature>
<dbReference type="Pfam" id="PF03838">
    <property type="entry name" value="RecU"/>
    <property type="match status" value="1"/>
</dbReference>
<evidence type="ECO:0000256" key="9">
    <source>
        <dbReference type="ARBA" id="ARBA00023172"/>
    </source>
</evidence>
<evidence type="ECO:0000256" key="10">
    <source>
        <dbReference type="ARBA" id="ARBA00023204"/>
    </source>
</evidence>
<evidence type="ECO:0000256" key="4">
    <source>
        <dbReference type="ARBA" id="ARBA00022723"/>
    </source>
</evidence>
<keyword evidence="9 13" id="KW-0233">DNA recombination</keyword>
<evidence type="ECO:0000256" key="8">
    <source>
        <dbReference type="ARBA" id="ARBA00022842"/>
    </source>
</evidence>
<comment type="cofactor">
    <cofactor evidence="13">
        <name>Mg(2+)</name>
        <dbReference type="ChEBI" id="CHEBI:18420"/>
    </cofactor>
    <text evidence="13">Binds 1 Mg(2+) ion per subunit.</text>
</comment>
<evidence type="ECO:0000256" key="14">
    <source>
        <dbReference type="NCBIfam" id="TIGR00648"/>
    </source>
</evidence>
<keyword evidence="6 13" id="KW-0227">DNA damage</keyword>
<evidence type="ECO:0000313" key="16">
    <source>
        <dbReference type="Proteomes" id="UP000033695"/>
    </source>
</evidence>
<keyword evidence="16" id="KW-1185">Reference proteome</keyword>
<keyword evidence="7 13" id="KW-0378">Hydrolase</keyword>
<keyword evidence="4 13" id="KW-0479">Metal-binding</keyword>
<dbReference type="SUPFAM" id="SSF52980">
    <property type="entry name" value="Restriction endonuclease-like"/>
    <property type="match status" value="1"/>
</dbReference>
<comment type="similarity">
    <text evidence="11 13">Belongs to the RecU family.</text>
</comment>
<feature type="binding site" evidence="13">
    <location>
        <position position="98"/>
    </location>
    <ligand>
        <name>Mg(2+)</name>
        <dbReference type="ChEBI" id="CHEBI:18420"/>
    </ligand>
</feature>
<dbReference type="InterPro" id="IPR011856">
    <property type="entry name" value="tRNA_endonuc-like_dom_sf"/>
</dbReference>
<organism evidence="15 16">
    <name type="scientific">Bombilactobacillus mellis</name>
    <dbReference type="NCBI Taxonomy" id="1218508"/>
    <lineage>
        <taxon>Bacteria</taxon>
        <taxon>Bacillati</taxon>
        <taxon>Bacillota</taxon>
        <taxon>Bacilli</taxon>
        <taxon>Lactobacillales</taxon>
        <taxon>Lactobacillaceae</taxon>
        <taxon>Bombilactobacillus</taxon>
    </lineage>
</organism>
<dbReference type="EC" id="3.1.21.10" evidence="13 14"/>
<dbReference type="GO" id="GO:0008821">
    <property type="term" value="F:crossover junction DNA endonuclease activity"/>
    <property type="evidence" value="ECO:0007669"/>
    <property type="project" value="UniProtKB-EC"/>
</dbReference>
<gene>
    <name evidence="13 15" type="primary">recU</name>
    <name evidence="15" type="ORF">JG29_07550</name>
</gene>
<dbReference type="AlphaFoldDB" id="A0A0F4KRC4"/>
<reference evidence="15 16" key="1">
    <citation type="submission" date="2014-12" db="EMBL/GenBank/DDBJ databases">
        <title>Comparative genomics of the lactic acid bacteria isolated from the honey bee gut.</title>
        <authorList>
            <person name="Ellegaard K.M."/>
            <person name="Tamarit D."/>
            <person name="Javelind E."/>
            <person name="Olofsson T."/>
            <person name="Andersson S.G."/>
            <person name="Vasquez A."/>
        </authorList>
    </citation>
    <scope>NUCLEOTIDE SEQUENCE [LARGE SCALE GENOMIC DNA]</scope>
    <source>
        <strain evidence="15 16">Hon2</strain>
    </source>
</reference>
<evidence type="ECO:0000256" key="12">
    <source>
        <dbReference type="ARBA" id="ARBA00029523"/>
    </source>
</evidence>
<comment type="catalytic activity">
    <reaction evidence="13">
        <text>Endonucleolytic cleavage at a junction such as a reciprocal single-stranded crossover between two homologous DNA duplexes (Holliday junction).</text>
        <dbReference type="EC" id="3.1.21.10"/>
    </reaction>
</comment>
<evidence type="ECO:0000256" key="11">
    <source>
        <dbReference type="ARBA" id="ARBA00023447"/>
    </source>
</evidence>
<accession>A0A0F4KRC4</accession>
<keyword evidence="10 13" id="KW-0234">DNA repair</keyword>
<feature type="site" description="Transition state stabilizer" evidence="13">
    <location>
        <position position="100"/>
    </location>
</feature>
<feature type="binding site" evidence="13">
    <location>
        <position position="85"/>
    </location>
    <ligand>
        <name>Mg(2+)</name>
        <dbReference type="ChEBI" id="CHEBI:18420"/>
    </ligand>
</feature>
<keyword evidence="8 13" id="KW-0460">Magnesium</keyword>
<keyword evidence="2 13" id="KW-0963">Cytoplasm</keyword>
<evidence type="ECO:0000256" key="6">
    <source>
        <dbReference type="ARBA" id="ARBA00022763"/>
    </source>
</evidence>
<dbReference type="PIRSF" id="PIRSF037785">
    <property type="entry name" value="RecU"/>
    <property type="match status" value="1"/>
</dbReference>
<dbReference type="EMBL" id="JXBZ01000007">
    <property type="protein sequence ID" value="KJY48935.1"/>
    <property type="molecule type" value="Genomic_DNA"/>
</dbReference>
<dbReference type="Proteomes" id="UP000033695">
    <property type="component" value="Unassembled WGS sequence"/>
</dbReference>
<dbReference type="PATRIC" id="fig|1218508.4.peg.773"/>
<protein>
    <recommendedName>
        <fullName evidence="12 13">Holliday junction resolvase RecU</fullName>
        <ecNumber evidence="13 14">3.1.21.10</ecNumber>
    </recommendedName>
    <alternativeName>
        <fullName evidence="13">Recombination protein U homolog</fullName>
    </alternativeName>
</protein>
<dbReference type="InterPro" id="IPR004612">
    <property type="entry name" value="Resolv_RecU"/>
</dbReference>
<dbReference type="GO" id="GO:0006310">
    <property type="term" value="P:DNA recombination"/>
    <property type="evidence" value="ECO:0007669"/>
    <property type="project" value="UniProtKB-UniRule"/>
</dbReference>
<sequence length="204" mass="23492">MDIKYPKGATLTASSSAAAKRPTIFGDRGMTLEQEINESNTYYRKQNLAVIYKKPTPIQIVKVDYPKRSRAVIREAYFRQASTTDYNGVYQGYYIDFEAKETRHKRSFPLSNFHEHQIQHLANCLQQQGICFAIIKFVTLQRYFVLPAAVLIDFWQKASHGGQKSLPLHFIETNSFEIKAGYNPILPYLDICRQLIKLTGEHHG</sequence>
<dbReference type="NCBIfam" id="TIGR00648">
    <property type="entry name" value="recU"/>
    <property type="match status" value="1"/>
</dbReference>
<dbReference type="NCBIfam" id="NF002581">
    <property type="entry name" value="PRK02234.1-2"/>
    <property type="match status" value="1"/>
</dbReference>
<dbReference type="HOGENOM" id="CLU_096340_0_0_9"/>
<dbReference type="GO" id="GO:0003676">
    <property type="term" value="F:nucleic acid binding"/>
    <property type="evidence" value="ECO:0007669"/>
    <property type="project" value="InterPro"/>
</dbReference>
<dbReference type="CDD" id="cd22354">
    <property type="entry name" value="RecU-like"/>
    <property type="match status" value="1"/>
</dbReference>
<evidence type="ECO:0000256" key="5">
    <source>
        <dbReference type="ARBA" id="ARBA00022759"/>
    </source>
</evidence>
<keyword evidence="5 13" id="KW-0255">Endonuclease</keyword>
<dbReference type="RefSeq" id="WP_045922601.1">
    <property type="nucleotide sequence ID" value="NZ_JBHTHW010000003.1"/>
</dbReference>
<evidence type="ECO:0000256" key="1">
    <source>
        <dbReference type="ARBA" id="ARBA00004496"/>
    </source>
</evidence>
<dbReference type="STRING" id="1218508.JG29_07550"/>